<dbReference type="EMBL" id="SNXI01000056">
    <property type="protein sequence ID" value="TDP26153.1"/>
    <property type="molecule type" value="Genomic_DNA"/>
</dbReference>
<protein>
    <submittedName>
        <fullName evidence="1">Uncharacterized protein</fullName>
    </submittedName>
</protein>
<dbReference type="RefSeq" id="WP_133541011.1">
    <property type="nucleotide sequence ID" value="NZ_SNXI01000056.1"/>
</dbReference>
<sequence>MLPKAIEAKAIEAIQRMERGCFSEDDIELLLIRLREYSNAKSIFREISHFIAHHKRDSGLTFLSLYRVYCRMRAYGEFQYHKKPLDLSSPIDKWFYDFVLFQLDEIESHVLKKKYGFSRKQAKRIFKEFFSEERNGYSYTKSPSKDLVNIVNEASSFIKIKPLFSPSEIVSSFTETFKSLGLLQDTKSFEAQSDKLILGLLVLMHKREFHIGKDVFGKTELDFPADGFGKLKKLELKGTIQVPDLAAIGVTLIETSLDFDTWCEPDLLVQKETNIKGHYWTVFDETSDFTIGENDKLQRL</sequence>
<name>A0A4R6NW35_9GAMM</name>
<keyword evidence="2" id="KW-1185">Reference proteome</keyword>
<evidence type="ECO:0000313" key="1">
    <source>
        <dbReference type="EMBL" id="TDP26153.1"/>
    </source>
</evidence>
<accession>A0A4R6NW35</accession>
<gene>
    <name evidence="1" type="ORF">DEU29_1562</name>
</gene>
<dbReference type="AlphaFoldDB" id="A0A4R6NW35"/>
<reference evidence="1 2" key="1">
    <citation type="submission" date="2019-03" db="EMBL/GenBank/DDBJ databases">
        <title>Freshwater and sediment microbial communities from various areas in North America, analyzing microbe dynamics in response to fracking.</title>
        <authorList>
            <person name="Lamendella R."/>
        </authorList>
    </citation>
    <scope>NUCLEOTIDE SEQUENCE [LARGE SCALE GENOMIC DNA]</scope>
    <source>
        <strain evidence="1 2">18_TX</strain>
    </source>
</reference>
<dbReference type="Proteomes" id="UP000295531">
    <property type="component" value="Unassembled WGS sequence"/>
</dbReference>
<comment type="caution">
    <text evidence="1">The sequence shown here is derived from an EMBL/GenBank/DDBJ whole genome shotgun (WGS) entry which is preliminary data.</text>
</comment>
<dbReference type="OrthoDB" id="7032183at2"/>
<evidence type="ECO:0000313" key="2">
    <source>
        <dbReference type="Proteomes" id="UP000295531"/>
    </source>
</evidence>
<proteinExistence type="predicted"/>
<organism evidence="1 2">
    <name type="scientific">Idiomarina aquatica</name>
    <dbReference type="NCBI Taxonomy" id="1327752"/>
    <lineage>
        <taxon>Bacteria</taxon>
        <taxon>Pseudomonadati</taxon>
        <taxon>Pseudomonadota</taxon>
        <taxon>Gammaproteobacteria</taxon>
        <taxon>Alteromonadales</taxon>
        <taxon>Idiomarinaceae</taxon>
        <taxon>Idiomarina</taxon>
    </lineage>
</organism>